<dbReference type="InterPro" id="IPR050629">
    <property type="entry name" value="STE20/SPS1-PAK"/>
</dbReference>
<proteinExistence type="predicted"/>
<name>A0A7S4S394_9STRA</name>
<dbReference type="Gene3D" id="1.10.510.10">
    <property type="entry name" value="Transferase(Phosphotransferase) domain 1"/>
    <property type="match status" value="1"/>
</dbReference>
<sequence>MVHHRQKPLTATLTTHLLDIELKTSTLCSDVSPIVERDDSPSLPNQRNMRRQPSITDRSSELEKLCLLGEGSFGCVYKARHKFTSAIVAVKIIQNADMNSSGGGESESDKIMSEIDILSRCDSPFIVGYFECFMKMPTKRLGNAEMWIVMEYCQGGSMSDLIEAGGGLNSFIMPEDCIRAACASIVLGLEYLHGVVNICHRDIKCGNVLITDDGHVKLADFGVSAELTNTLNKRKTVVGSPFWMAPEVIRESHYDGRADVWSLGITCIEMAEGAPPHSNLNPLRAIFVIPSKPAPTLADPDAWSPEMLDFIRCCCKKDPKQRYDSAQLASHPFVKQEVIALRQLHVDAGGVGGDGGYLRASENEKRPPGLEPIRRFMGRMKRSLESVISQRDLSAAEEDTMGRQDREFMNHVAQSHNDNGYGAQVDAGNAARESTNEKANVPEAALRYYETDGHAQKGEHDTEVGSIRQRAHTGESYDTSSLTTGPTVESDPHIMSTLSEHPQRPANMIEKRSDIPDWHAPNYGDGGGSVSVGHSTHDGNNSAPSQIYVSPSSDGASPMNMTAQTRQMPLFTPDSEKYRMPKPLDIDPALVHDKVFQDELERLSKTFESKLATLKAAHELAQHQLIAEAKLRNAMPFDVTSLMRKAAERSSAEKESREIIQSSAHCSFMEGVVRSMSGGASVASGDSSTQMPRPIAPNRDMHRGAPPRRAAPEKIKNMLPHHNSRRETIERPVPLRSHRRGSSSPNAVEIRKSVIGGDSGSTSSTSSIGNNSNGSHLSTKKTRRRSRSSNSKTNGYNKADVVSNTRSSRKNNLPGVRRQAPSSGMQQPKNWA</sequence>
<evidence type="ECO:0000256" key="4">
    <source>
        <dbReference type="PROSITE-ProRule" id="PRU10141"/>
    </source>
</evidence>
<dbReference type="EMBL" id="HBNS01036402">
    <property type="protein sequence ID" value="CAE4632983.1"/>
    <property type="molecule type" value="Transcribed_RNA"/>
</dbReference>
<dbReference type="PANTHER" id="PTHR48012:SF2">
    <property type="entry name" value="STERILE20-LIKE KINASE, ISOFORM B"/>
    <property type="match status" value="1"/>
</dbReference>
<dbReference type="GO" id="GO:0005524">
    <property type="term" value="F:ATP binding"/>
    <property type="evidence" value="ECO:0007669"/>
    <property type="project" value="UniProtKB-UniRule"/>
</dbReference>
<gene>
    <name evidence="7" type="ORF">DBRI00130_LOCUS28453</name>
</gene>
<feature type="compositionally biased region" description="Polar residues" evidence="5">
    <location>
        <begin position="42"/>
        <end position="56"/>
    </location>
</feature>
<dbReference type="InterPro" id="IPR017441">
    <property type="entry name" value="Protein_kinase_ATP_BS"/>
</dbReference>
<feature type="region of interest" description="Disordered" evidence="5">
    <location>
        <begin position="678"/>
        <end position="832"/>
    </location>
</feature>
<dbReference type="SMART" id="SM00220">
    <property type="entry name" value="S_TKc"/>
    <property type="match status" value="1"/>
</dbReference>
<dbReference type="AlphaFoldDB" id="A0A7S4S394"/>
<dbReference type="InterPro" id="IPR008271">
    <property type="entry name" value="Ser/Thr_kinase_AS"/>
</dbReference>
<dbReference type="FunFam" id="1.10.510.10:FF:001091">
    <property type="entry name" value="STE family protein kinase"/>
    <property type="match status" value="1"/>
</dbReference>
<accession>A0A7S4S394</accession>
<evidence type="ECO:0000313" key="7">
    <source>
        <dbReference type="EMBL" id="CAE4632983.1"/>
    </source>
</evidence>
<dbReference type="PROSITE" id="PS00108">
    <property type="entry name" value="PROTEIN_KINASE_ST"/>
    <property type="match status" value="1"/>
</dbReference>
<reference evidence="7" key="1">
    <citation type="submission" date="2021-01" db="EMBL/GenBank/DDBJ databases">
        <authorList>
            <person name="Corre E."/>
            <person name="Pelletier E."/>
            <person name="Niang G."/>
            <person name="Scheremetjew M."/>
            <person name="Finn R."/>
            <person name="Kale V."/>
            <person name="Holt S."/>
            <person name="Cochrane G."/>
            <person name="Meng A."/>
            <person name="Brown T."/>
            <person name="Cohen L."/>
        </authorList>
    </citation>
    <scope>NUCLEOTIDE SEQUENCE</scope>
    <source>
        <strain evidence="7">GSO104</strain>
    </source>
</reference>
<keyword evidence="2 4" id="KW-0547">Nucleotide-binding</keyword>
<dbReference type="GO" id="GO:0005737">
    <property type="term" value="C:cytoplasm"/>
    <property type="evidence" value="ECO:0007669"/>
    <property type="project" value="TreeGrafter"/>
</dbReference>
<keyword evidence="3 4" id="KW-0067">ATP-binding</keyword>
<feature type="compositionally biased region" description="Basic residues" evidence="5">
    <location>
        <begin position="778"/>
        <end position="787"/>
    </location>
</feature>
<feature type="region of interest" description="Disordered" evidence="5">
    <location>
        <begin position="35"/>
        <end position="56"/>
    </location>
</feature>
<organism evidence="7">
    <name type="scientific">Ditylum brightwellii</name>
    <dbReference type="NCBI Taxonomy" id="49249"/>
    <lineage>
        <taxon>Eukaryota</taxon>
        <taxon>Sar</taxon>
        <taxon>Stramenopiles</taxon>
        <taxon>Ochrophyta</taxon>
        <taxon>Bacillariophyta</taxon>
        <taxon>Mediophyceae</taxon>
        <taxon>Lithodesmiophycidae</taxon>
        <taxon>Lithodesmiales</taxon>
        <taxon>Lithodesmiaceae</taxon>
        <taxon>Ditylum</taxon>
    </lineage>
</organism>
<feature type="compositionally biased region" description="Low complexity" evidence="5">
    <location>
        <begin position="753"/>
        <end position="775"/>
    </location>
</feature>
<dbReference type="Pfam" id="PF00069">
    <property type="entry name" value="Pkinase"/>
    <property type="match status" value="1"/>
</dbReference>
<dbReference type="PANTHER" id="PTHR48012">
    <property type="entry name" value="STERILE20-LIKE KINASE, ISOFORM B-RELATED"/>
    <property type="match status" value="1"/>
</dbReference>
<feature type="compositionally biased region" description="Low complexity" evidence="5">
    <location>
        <begin position="678"/>
        <end position="688"/>
    </location>
</feature>
<evidence type="ECO:0000256" key="3">
    <source>
        <dbReference type="ARBA" id="ARBA00022840"/>
    </source>
</evidence>
<evidence type="ECO:0000256" key="5">
    <source>
        <dbReference type="SAM" id="MobiDB-lite"/>
    </source>
</evidence>
<feature type="compositionally biased region" description="Polar residues" evidence="5">
    <location>
        <begin position="820"/>
        <end position="832"/>
    </location>
</feature>
<evidence type="ECO:0000256" key="2">
    <source>
        <dbReference type="ARBA" id="ARBA00022741"/>
    </source>
</evidence>
<evidence type="ECO:0000259" key="6">
    <source>
        <dbReference type="PROSITE" id="PS50011"/>
    </source>
</evidence>
<feature type="compositionally biased region" description="Polar residues" evidence="5">
    <location>
        <begin position="476"/>
        <end position="487"/>
    </location>
</feature>
<feature type="binding site" evidence="4">
    <location>
        <position position="91"/>
    </location>
    <ligand>
        <name>ATP</name>
        <dbReference type="ChEBI" id="CHEBI:30616"/>
    </ligand>
</feature>
<protein>
    <recommendedName>
        <fullName evidence="1">non-specific serine/threonine protein kinase</fullName>
        <ecNumber evidence="1">2.7.11.1</ecNumber>
    </recommendedName>
</protein>
<dbReference type="PROSITE" id="PS50011">
    <property type="entry name" value="PROTEIN_KINASE_DOM"/>
    <property type="match status" value="1"/>
</dbReference>
<dbReference type="EC" id="2.7.11.1" evidence="1"/>
<evidence type="ECO:0000256" key="1">
    <source>
        <dbReference type="ARBA" id="ARBA00012513"/>
    </source>
</evidence>
<feature type="region of interest" description="Disordered" evidence="5">
    <location>
        <begin position="452"/>
        <end position="489"/>
    </location>
</feature>
<feature type="domain" description="Protein kinase" evidence="6">
    <location>
        <begin position="62"/>
        <end position="334"/>
    </location>
</feature>
<dbReference type="PROSITE" id="PS00107">
    <property type="entry name" value="PROTEIN_KINASE_ATP"/>
    <property type="match status" value="1"/>
</dbReference>
<dbReference type="InterPro" id="IPR011009">
    <property type="entry name" value="Kinase-like_dom_sf"/>
</dbReference>
<feature type="compositionally biased region" description="Basic and acidic residues" evidence="5">
    <location>
        <begin position="452"/>
        <end position="463"/>
    </location>
</feature>
<dbReference type="GO" id="GO:0004674">
    <property type="term" value="F:protein serine/threonine kinase activity"/>
    <property type="evidence" value="ECO:0007669"/>
    <property type="project" value="UniProtKB-EC"/>
</dbReference>
<dbReference type="InterPro" id="IPR000719">
    <property type="entry name" value="Prot_kinase_dom"/>
</dbReference>
<dbReference type="SUPFAM" id="SSF56112">
    <property type="entry name" value="Protein kinase-like (PK-like)"/>
    <property type="match status" value="1"/>
</dbReference>